<dbReference type="EMBL" id="NMUH01000352">
    <property type="protein sequence ID" value="MQL77498.1"/>
    <property type="molecule type" value="Genomic_DNA"/>
</dbReference>
<feature type="region of interest" description="Disordered" evidence="1">
    <location>
        <begin position="158"/>
        <end position="222"/>
    </location>
</feature>
<feature type="region of interest" description="Disordered" evidence="1">
    <location>
        <begin position="1"/>
        <end position="58"/>
    </location>
</feature>
<keyword evidence="4" id="KW-1185">Reference proteome</keyword>
<protein>
    <submittedName>
        <fullName evidence="3">Uncharacterized protein</fullName>
    </submittedName>
</protein>
<accession>A0A843U1I9</accession>
<name>A0A843U1I9_COLES</name>
<keyword evidence="2" id="KW-0472">Membrane</keyword>
<comment type="caution">
    <text evidence="3">The sequence shown here is derived from an EMBL/GenBank/DDBJ whole genome shotgun (WGS) entry which is preliminary data.</text>
</comment>
<feature type="transmembrane region" description="Helical" evidence="2">
    <location>
        <begin position="126"/>
        <end position="150"/>
    </location>
</feature>
<evidence type="ECO:0000313" key="4">
    <source>
        <dbReference type="Proteomes" id="UP000652761"/>
    </source>
</evidence>
<dbReference type="AlphaFoldDB" id="A0A843U1I9"/>
<gene>
    <name evidence="3" type="ORF">Taro_009905</name>
</gene>
<evidence type="ECO:0000313" key="3">
    <source>
        <dbReference type="EMBL" id="MQL77498.1"/>
    </source>
</evidence>
<proteinExistence type="predicted"/>
<keyword evidence="2" id="KW-1133">Transmembrane helix</keyword>
<sequence>MICMQLGSRIQNTSKKTKKSSSKEKQSEIVEDTEEQFEPARYSESDSRSVTPRTVKPPPSLRRTVSGIYMTERANVVARDDLAIEKMKQIYVRRTPREKGLHTKMQEVAQPSEPTENKRVKTARRVWFLILLRIMMMMILVQLQVLLLAMAHIHRSQDNYGHDSQGDYGHSSQGLGYYGHDSQGHYGHDSQGHYGHISGYGPSGGGQQETRMYRPAETDTESVSVVLRPVENGQTSELVAEPKLLLECQEGEQLKIQDQSPLQEVVHILQVEQVEPAVKLAPLHADPQAMPPRKLGVSAINPELSVFDKSPSEKGSKFLSSSSVSIRLEVEEFKESKDIE</sequence>
<evidence type="ECO:0000256" key="2">
    <source>
        <dbReference type="SAM" id="Phobius"/>
    </source>
</evidence>
<feature type="compositionally biased region" description="Basic and acidic residues" evidence="1">
    <location>
        <begin position="182"/>
        <end position="191"/>
    </location>
</feature>
<organism evidence="3 4">
    <name type="scientific">Colocasia esculenta</name>
    <name type="common">Wild taro</name>
    <name type="synonym">Arum esculentum</name>
    <dbReference type="NCBI Taxonomy" id="4460"/>
    <lineage>
        <taxon>Eukaryota</taxon>
        <taxon>Viridiplantae</taxon>
        <taxon>Streptophyta</taxon>
        <taxon>Embryophyta</taxon>
        <taxon>Tracheophyta</taxon>
        <taxon>Spermatophyta</taxon>
        <taxon>Magnoliopsida</taxon>
        <taxon>Liliopsida</taxon>
        <taxon>Araceae</taxon>
        <taxon>Aroideae</taxon>
        <taxon>Colocasieae</taxon>
        <taxon>Colocasia</taxon>
    </lineage>
</organism>
<dbReference type="Proteomes" id="UP000652761">
    <property type="component" value="Unassembled WGS sequence"/>
</dbReference>
<keyword evidence="2" id="KW-0812">Transmembrane</keyword>
<evidence type="ECO:0000256" key="1">
    <source>
        <dbReference type="SAM" id="MobiDB-lite"/>
    </source>
</evidence>
<reference evidence="3" key="1">
    <citation type="submission" date="2017-07" db="EMBL/GenBank/DDBJ databases">
        <title>Taro Niue Genome Assembly and Annotation.</title>
        <authorList>
            <person name="Atibalentja N."/>
            <person name="Keating K."/>
            <person name="Fields C.J."/>
        </authorList>
    </citation>
    <scope>NUCLEOTIDE SEQUENCE</scope>
    <source>
        <strain evidence="3">Niue_2</strain>
        <tissue evidence="3">Leaf</tissue>
    </source>
</reference>